<dbReference type="Proteomes" id="UP000701853">
    <property type="component" value="Chromosome 13"/>
</dbReference>
<proteinExistence type="predicted"/>
<dbReference type="PROSITE" id="PS50878">
    <property type="entry name" value="RT_POL"/>
    <property type="match status" value="1"/>
</dbReference>
<dbReference type="Gene3D" id="3.30.70.270">
    <property type="match status" value="2"/>
</dbReference>
<dbReference type="EMBL" id="JAHUZN010000013">
    <property type="protein sequence ID" value="KAG8473620.1"/>
    <property type="molecule type" value="Genomic_DNA"/>
</dbReference>
<dbReference type="PANTHER" id="PTHR24559:SF450">
    <property type="entry name" value="RNA-DIRECTED DNA POLYMERASE HOMOLOG"/>
    <property type="match status" value="1"/>
</dbReference>
<feature type="domain" description="Reverse transcriptase" evidence="1">
    <location>
        <begin position="1"/>
        <end position="172"/>
    </location>
</feature>
<keyword evidence="3" id="KW-1185">Reference proteome</keyword>
<dbReference type="AlphaFoldDB" id="A0A8J5Y8J4"/>
<sequence length="197" mass="22800">MVKKKDGSWCLCVDYRHLNQLAIKDRFLIPVIEELLDELGQALFFSKLDLRSGYHQIKMYEGDISKIAFKTHEGHYEFLVMPFDLTNAPSTFQAVMNTIFKNLLRRSVLVFFDDILVYSSSWTEHMMHLQEYLGHVIVAGKVTMDAAKVEGVLNWPTPKSVKELRGFLGLSGYYRRFIRSYGVMARPLTNLLKKNTP</sequence>
<dbReference type="InterPro" id="IPR053134">
    <property type="entry name" value="RNA-dir_DNA_polymerase"/>
</dbReference>
<evidence type="ECO:0000259" key="1">
    <source>
        <dbReference type="PROSITE" id="PS50878"/>
    </source>
</evidence>
<comment type="caution">
    <text evidence="2">The sequence shown here is derived from an EMBL/GenBank/DDBJ whole genome shotgun (WGS) entry which is preliminary data.</text>
</comment>
<organism evidence="2 3">
    <name type="scientific">Gossypium anomalum</name>
    <dbReference type="NCBI Taxonomy" id="47600"/>
    <lineage>
        <taxon>Eukaryota</taxon>
        <taxon>Viridiplantae</taxon>
        <taxon>Streptophyta</taxon>
        <taxon>Embryophyta</taxon>
        <taxon>Tracheophyta</taxon>
        <taxon>Spermatophyta</taxon>
        <taxon>Magnoliopsida</taxon>
        <taxon>eudicotyledons</taxon>
        <taxon>Gunneridae</taxon>
        <taxon>Pentapetalae</taxon>
        <taxon>rosids</taxon>
        <taxon>malvids</taxon>
        <taxon>Malvales</taxon>
        <taxon>Malvaceae</taxon>
        <taxon>Malvoideae</taxon>
        <taxon>Gossypium</taxon>
    </lineage>
</organism>
<dbReference type="Pfam" id="PF00078">
    <property type="entry name" value="RVT_1"/>
    <property type="match status" value="1"/>
</dbReference>
<dbReference type="OrthoDB" id="1002013at2759"/>
<reference evidence="2 3" key="1">
    <citation type="journal article" date="2021" name="bioRxiv">
        <title>The Gossypium anomalum genome as a resource for cotton improvement and evolutionary analysis of hybrid incompatibility.</title>
        <authorList>
            <person name="Grover C.E."/>
            <person name="Yuan D."/>
            <person name="Arick M.A."/>
            <person name="Miller E.R."/>
            <person name="Hu G."/>
            <person name="Peterson D.G."/>
            <person name="Wendel J.F."/>
            <person name="Udall J.A."/>
        </authorList>
    </citation>
    <scope>NUCLEOTIDE SEQUENCE [LARGE SCALE GENOMIC DNA]</scope>
    <source>
        <strain evidence="2">JFW-Udall</strain>
        <tissue evidence="2">Leaf</tissue>
    </source>
</reference>
<dbReference type="Gene3D" id="3.10.10.10">
    <property type="entry name" value="HIV Type 1 Reverse Transcriptase, subunit A, domain 1"/>
    <property type="match status" value="1"/>
</dbReference>
<dbReference type="SUPFAM" id="SSF56672">
    <property type="entry name" value="DNA/RNA polymerases"/>
    <property type="match status" value="1"/>
</dbReference>
<dbReference type="InterPro" id="IPR043502">
    <property type="entry name" value="DNA/RNA_pol_sf"/>
</dbReference>
<name>A0A8J5Y8J4_9ROSI</name>
<dbReference type="PANTHER" id="PTHR24559">
    <property type="entry name" value="TRANSPOSON TY3-I GAG-POL POLYPROTEIN"/>
    <property type="match status" value="1"/>
</dbReference>
<protein>
    <recommendedName>
        <fullName evidence="1">Reverse transcriptase domain-containing protein</fullName>
    </recommendedName>
</protein>
<evidence type="ECO:0000313" key="2">
    <source>
        <dbReference type="EMBL" id="KAG8473620.1"/>
    </source>
</evidence>
<dbReference type="InterPro" id="IPR000477">
    <property type="entry name" value="RT_dom"/>
</dbReference>
<gene>
    <name evidence="2" type="ORF">CXB51_035998</name>
</gene>
<dbReference type="CDD" id="cd01647">
    <property type="entry name" value="RT_LTR"/>
    <property type="match status" value="1"/>
</dbReference>
<evidence type="ECO:0000313" key="3">
    <source>
        <dbReference type="Proteomes" id="UP000701853"/>
    </source>
</evidence>
<accession>A0A8J5Y8J4</accession>
<dbReference type="InterPro" id="IPR043128">
    <property type="entry name" value="Rev_trsase/Diguanyl_cyclase"/>
</dbReference>